<dbReference type="PANTHER" id="PTHR35910:SF1">
    <property type="entry name" value="2EXR DOMAIN-CONTAINING PROTEIN"/>
    <property type="match status" value="1"/>
</dbReference>
<dbReference type="Pfam" id="PF20150">
    <property type="entry name" value="2EXR"/>
    <property type="match status" value="1"/>
</dbReference>
<gene>
    <name evidence="3" type="ORF">UCREL1_2507</name>
</gene>
<evidence type="ECO:0000256" key="1">
    <source>
        <dbReference type="SAM" id="Coils"/>
    </source>
</evidence>
<dbReference type="HOGENOM" id="CLU_580064_0_0_1"/>
<dbReference type="eggNOG" id="ENOG502RAGH">
    <property type="taxonomic scope" value="Eukaryota"/>
</dbReference>
<dbReference type="KEGG" id="ela:UCREL1_2507"/>
<evidence type="ECO:0000313" key="4">
    <source>
        <dbReference type="Proteomes" id="UP000012174"/>
    </source>
</evidence>
<name>M7TKJ6_EUTLA</name>
<evidence type="ECO:0000259" key="2">
    <source>
        <dbReference type="Pfam" id="PF20150"/>
    </source>
</evidence>
<dbReference type="InterPro" id="IPR045518">
    <property type="entry name" value="2EXR"/>
</dbReference>
<feature type="coiled-coil region" evidence="1">
    <location>
        <begin position="62"/>
        <end position="122"/>
    </location>
</feature>
<proteinExistence type="predicted"/>
<accession>M7TKJ6</accession>
<sequence>MSDSKSDSKVKWGVPNPDLTETLNTYTVTEQLTILLQQNQENARSLNKRIENGIRAPLEALRAQVEEHADQTDETIDGLRDEVKESAHNYFVGYSEDMWRLKEELEDVNRSHRRTLAALEAVTEDRRKEEHENLMFKRQMRRQLDELRRLVASSPRPWFPQFSRLPPELRRLVWHFAVPTRLYCEDKTWKGVSFVLSAPAIAHVCRESRAVALRLGRFWKMGPGRNPGWSWFNPDRDAFLLRLDNNYAYPSRLIEEVTVEPDEEWMQFEFREHAGNALLDNLLMFKWGVRDIFPRLHTINVLMVKPTLVDKSWDPSVVSKLFRGESVVVVDLEDEASVQRVLNILEPDTCHAGFAAEYNLGTATSVGREYLGTQTPACDLITSRWFGHSGFWKGARQGLLERYVFNKASWTPLTREYAQLWDFDMNPNLEIPWVEQTVNSLRIRPVHVFALLDGHPRECLRSTPTPDPESP</sequence>
<keyword evidence="1" id="KW-0175">Coiled coil</keyword>
<protein>
    <recommendedName>
        <fullName evidence="2">2EXR domain-containing protein</fullName>
    </recommendedName>
</protein>
<dbReference type="AlphaFoldDB" id="M7TKJ6"/>
<dbReference type="Proteomes" id="UP000012174">
    <property type="component" value="Unassembled WGS sequence"/>
</dbReference>
<evidence type="ECO:0000313" key="3">
    <source>
        <dbReference type="EMBL" id="EMR70466.1"/>
    </source>
</evidence>
<reference evidence="4" key="1">
    <citation type="journal article" date="2013" name="Genome Announc.">
        <title>Draft genome sequence of the grapevine dieback fungus Eutypa lata UCR-EL1.</title>
        <authorList>
            <person name="Blanco-Ulate B."/>
            <person name="Rolshausen P.E."/>
            <person name="Cantu D."/>
        </authorList>
    </citation>
    <scope>NUCLEOTIDE SEQUENCE [LARGE SCALE GENOMIC DNA]</scope>
    <source>
        <strain evidence="4">UCR-EL1</strain>
    </source>
</reference>
<keyword evidence="4" id="KW-1185">Reference proteome</keyword>
<dbReference type="EMBL" id="KB705856">
    <property type="protein sequence ID" value="EMR70466.1"/>
    <property type="molecule type" value="Genomic_DNA"/>
</dbReference>
<feature type="domain" description="2EXR" evidence="2">
    <location>
        <begin position="159"/>
        <end position="238"/>
    </location>
</feature>
<dbReference type="OrthoDB" id="3473305at2759"/>
<dbReference type="PANTHER" id="PTHR35910">
    <property type="entry name" value="2EXR DOMAIN-CONTAINING PROTEIN"/>
    <property type="match status" value="1"/>
</dbReference>
<organism evidence="3 4">
    <name type="scientific">Eutypa lata (strain UCR-EL1)</name>
    <name type="common">Grapevine dieback disease fungus</name>
    <name type="synonym">Eutypa armeniacae</name>
    <dbReference type="NCBI Taxonomy" id="1287681"/>
    <lineage>
        <taxon>Eukaryota</taxon>
        <taxon>Fungi</taxon>
        <taxon>Dikarya</taxon>
        <taxon>Ascomycota</taxon>
        <taxon>Pezizomycotina</taxon>
        <taxon>Sordariomycetes</taxon>
        <taxon>Xylariomycetidae</taxon>
        <taxon>Xylariales</taxon>
        <taxon>Diatrypaceae</taxon>
        <taxon>Eutypa</taxon>
    </lineage>
</organism>